<keyword evidence="2" id="KW-1185">Reference proteome</keyword>
<organism evidence="1 2">
    <name type="scientific">Butyricicoccus porcorum</name>
    <dbReference type="NCBI Taxonomy" id="1945634"/>
    <lineage>
        <taxon>Bacteria</taxon>
        <taxon>Bacillati</taxon>
        <taxon>Bacillota</taxon>
        <taxon>Clostridia</taxon>
        <taxon>Eubacteriales</taxon>
        <taxon>Butyricicoccaceae</taxon>
        <taxon>Butyricicoccus</taxon>
    </lineage>
</organism>
<evidence type="ECO:0000313" key="2">
    <source>
        <dbReference type="Proteomes" id="UP000194903"/>
    </source>
</evidence>
<accession>A0A252F5F9</accession>
<name>A0A252F5F9_9FIRM</name>
<reference evidence="1 2" key="1">
    <citation type="submission" date="2017-05" db="EMBL/GenBank/DDBJ databases">
        <title>Butyricicoccus porcorum sp. nov. a butyrate-producing bacterium from the swine intestinal tract.</title>
        <authorList>
            <person name="Trachsel J."/>
            <person name="Humphrey S."/>
            <person name="Allen H.K."/>
        </authorList>
    </citation>
    <scope>NUCLEOTIDE SEQUENCE [LARGE SCALE GENOMIC DNA]</scope>
    <source>
        <strain evidence="1">BB10</strain>
    </source>
</reference>
<comment type="caution">
    <text evidence="1">The sequence shown here is derived from an EMBL/GenBank/DDBJ whole genome shotgun (WGS) entry which is preliminary data.</text>
</comment>
<gene>
    <name evidence="1" type="ORF">CBW42_05280</name>
</gene>
<sequence length="60" mass="6714">MTQENKVKTSIYKCPHEGNNCKGHKHCHVLETTEALPGKITVLFQCPVQKNQKIPIVIGT</sequence>
<evidence type="ECO:0000313" key="1">
    <source>
        <dbReference type="EMBL" id="OUM20996.1"/>
    </source>
</evidence>
<protein>
    <submittedName>
        <fullName evidence="1">Uncharacterized protein</fullName>
    </submittedName>
</protein>
<dbReference type="Proteomes" id="UP000194903">
    <property type="component" value="Unassembled WGS sequence"/>
</dbReference>
<dbReference type="AlphaFoldDB" id="A0A252F5F9"/>
<dbReference type="EMBL" id="NHOC01000004">
    <property type="protein sequence ID" value="OUM20996.1"/>
    <property type="molecule type" value="Genomic_DNA"/>
</dbReference>
<proteinExistence type="predicted"/>